<feature type="chain" id="PRO_5025689107" description="AttH domain-containing protein" evidence="1">
    <location>
        <begin position="19"/>
        <end position="365"/>
    </location>
</feature>
<feature type="signal peptide" evidence="1">
    <location>
        <begin position="1"/>
        <end position="18"/>
    </location>
</feature>
<proteinExistence type="predicted"/>
<evidence type="ECO:0000313" key="4">
    <source>
        <dbReference type="EMBL" id="KAF1934992.1"/>
    </source>
</evidence>
<organism evidence="4 5">
    <name type="scientific">Clathrospora elynae</name>
    <dbReference type="NCBI Taxonomy" id="706981"/>
    <lineage>
        <taxon>Eukaryota</taxon>
        <taxon>Fungi</taxon>
        <taxon>Dikarya</taxon>
        <taxon>Ascomycota</taxon>
        <taxon>Pezizomycotina</taxon>
        <taxon>Dothideomycetes</taxon>
        <taxon>Pleosporomycetidae</taxon>
        <taxon>Pleosporales</taxon>
        <taxon>Diademaceae</taxon>
        <taxon>Clathrospora</taxon>
    </lineage>
</organism>
<evidence type="ECO:0000256" key="1">
    <source>
        <dbReference type="SAM" id="SignalP"/>
    </source>
</evidence>
<dbReference type="InterPro" id="IPR057722">
    <property type="entry name" value="AsqO/PenF-like_C"/>
</dbReference>
<dbReference type="Pfam" id="PF24137">
    <property type="entry name" value="DA_N"/>
    <property type="match status" value="1"/>
</dbReference>
<dbReference type="Proteomes" id="UP000800038">
    <property type="component" value="Unassembled WGS sequence"/>
</dbReference>
<reference evidence="4" key="1">
    <citation type="journal article" date="2020" name="Stud. Mycol.">
        <title>101 Dothideomycetes genomes: a test case for predicting lifestyles and emergence of pathogens.</title>
        <authorList>
            <person name="Haridas S."/>
            <person name="Albert R."/>
            <person name="Binder M."/>
            <person name="Bloem J."/>
            <person name="Labutti K."/>
            <person name="Salamov A."/>
            <person name="Andreopoulos B."/>
            <person name="Baker S."/>
            <person name="Barry K."/>
            <person name="Bills G."/>
            <person name="Bluhm B."/>
            <person name="Cannon C."/>
            <person name="Castanera R."/>
            <person name="Culley D."/>
            <person name="Daum C."/>
            <person name="Ezra D."/>
            <person name="Gonzalez J."/>
            <person name="Henrissat B."/>
            <person name="Kuo A."/>
            <person name="Liang C."/>
            <person name="Lipzen A."/>
            <person name="Lutzoni F."/>
            <person name="Magnuson J."/>
            <person name="Mondo S."/>
            <person name="Nolan M."/>
            <person name="Ohm R."/>
            <person name="Pangilinan J."/>
            <person name="Park H.-J."/>
            <person name="Ramirez L."/>
            <person name="Alfaro M."/>
            <person name="Sun H."/>
            <person name="Tritt A."/>
            <person name="Yoshinaga Y."/>
            <person name="Zwiers L.-H."/>
            <person name="Turgeon B."/>
            <person name="Goodwin S."/>
            <person name="Spatafora J."/>
            <person name="Crous P."/>
            <person name="Grigoriev I."/>
        </authorList>
    </citation>
    <scope>NUCLEOTIDE SEQUENCE</scope>
    <source>
        <strain evidence="4">CBS 161.51</strain>
    </source>
</reference>
<dbReference type="Pfam" id="PF25581">
    <property type="entry name" value="AsqO_C"/>
    <property type="match status" value="1"/>
</dbReference>
<gene>
    <name evidence="4" type="ORF">EJ02DRAFT_153640</name>
</gene>
<feature type="domain" description="Diels-Alderase N-terminal" evidence="2">
    <location>
        <begin position="19"/>
        <end position="224"/>
    </location>
</feature>
<sequence>MRSLILSAIALLGRSVVGEVINLDTTVSDGPVEWETKSKEVGLLGMSKVFPVNQASTDCWYFDFISTSSDYSALLILVQVGTQQIFDTGNTTIRTSLKGTYADGSSFTVGINAEDITFREPEDKTFGLDFGTELKIDASSSLLPNPVWRIDINSSSADVYGSLTVKSIAPAHVPCSLDGVGVDELLTPQIAWTNSVPDGDGTADLMIQGKPLNLKGLGYVDKIWTGVQSAGTWQYWYWGHTRLGPYSFVFYQVQPTNDTLKTMAYITKDGKPLIADCVADDVLTIESYGENSIFPPVTGTPAPSGLTIRYDLGCEGIFNINLTTQGVLSDTLIQVFAYGTTVGGMEGEEVYHGNGTYEVNQPPVV</sequence>
<protein>
    <recommendedName>
        <fullName evidence="6">AttH domain-containing protein</fullName>
    </recommendedName>
</protein>
<name>A0A6A5S4C1_9PLEO</name>
<evidence type="ECO:0000259" key="3">
    <source>
        <dbReference type="Pfam" id="PF25581"/>
    </source>
</evidence>
<dbReference type="EMBL" id="ML976331">
    <property type="protein sequence ID" value="KAF1934992.1"/>
    <property type="molecule type" value="Genomic_DNA"/>
</dbReference>
<feature type="domain" description="AsqO/PenF-like C-terminal" evidence="3">
    <location>
        <begin position="232"/>
        <end position="359"/>
    </location>
</feature>
<evidence type="ECO:0000259" key="2">
    <source>
        <dbReference type="Pfam" id="PF24137"/>
    </source>
</evidence>
<dbReference type="SUPFAM" id="SSF159245">
    <property type="entry name" value="AttH-like"/>
    <property type="match status" value="1"/>
</dbReference>
<evidence type="ECO:0008006" key="6">
    <source>
        <dbReference type="Google" id="ProtNLM"/>
    </source>
</evidence>
<dbReference type="InterPro" id="IPR056402">
    <property type="entry name" value="DA_N"/>
</dbReference>
<dbReference type="OrthoDB" id="3914164at2759"/>
<accession>A0A6A5S4C1</accession>
<dbReference type="AlphaFoldDB" id="A0A6A5S4C1"/>
<keyword evidence="1" id="KW-0732">Signal</keyword>
<keyword evidence="5" id="KW-1185">Reference proteome</keyword>
<evidence type="ECO:0000313" key="5">
    <source>
        <dbReference type="Proteomes" id="UP000800038"/>
    </source>
</evidence>